<keyword evidence="11" id="KW-1185">Reference proteome</keyword>
<dbReference type="InterPro" id="IPR004268">
    <property type="entry name" value="MurJ"/>
</dbReference>
<keyword evidence="3 9" id="KW-0812">Transmembrane</keyword>
<dbReference type="GO" id="GO:0008360">
    <property type="term" value="P:regulation of cell shape"/>
    <property type="evidence" value="ECO:0007669"/>
    <property type="project" value="UniProtKB-KW"/>
</dbReference>
<evidence type="ECO:0000256" key="8">
    <source>
        <dbReference type="SAM" id="MobiDB-lite"/>
    </source>
</evidence>
<evidence type="ECO:0000256" key="1">
    <source>
        <dbReference type="ARBA" id="ARBA00004651"/>
    </source>
</evidence>
<protein>
    <submittedName>
        <fullName evidence="10">Putative peptidoglycan lipid II flippase</fullName>
    </submittedName>
</protein>
<proteinExistence type="predicted"/>
<keyword evidence="5" id="KW-0573">Peptidoglycan synthesis</keyword>
<evidence type="ECO:0000313" key="11">
    <source>
        <dbReference type="Proteomes" id="UP000183015"/>
    </source>
</evidence>
<dbReference type="OrthoDB" id="9786339at2"/>
<dbReference type="InterPro" id="IPR051050">
    <property type="entry name" value="Lipid_II_flippase_MurJ/MviN"/>
</dbReference>
<keyword evidence="6 9" id="KW-1133">Transmembrane helix</keyword>
<keyword evidence="2" id="KW-1003">Cell membrane</keyword>
<gene>
    <name evidence="10" type="ORF">SAMN05414137_109122</name>
</gene>
<feature type="transmembrane region" description="Helical" evidence="9">
    <location>
        <begin position="86"/>
        <end position="105"/>
    </location>
</feature>
<accession>A0A1H7QN53</accession>
<dbReference type="GO" id="GO:0009252">
    <property type="term" value="P:peptidoglycan biosynthetic process"/>
    <property type="evidence" value="ECO:0007669"/>
    <property type="project" value="UniProtKB-KW"/>
</dbReference>
<dbReference type="PANTHER" id="PTHR47019:SF1">
    <property type="entry name" value="LIPID II FLIPPASE MURJ"/>
    <property type="match status" value="1"/>
</dbReference>
<dbReference type="Proteomes" id="UP000183015">
    <property type="component" value="Unassembled WGS sequence"/>
</dbReference>
<evidence type="ECO:0000256" key="4">
    <source>
        <dbReference type="ARBA" id="ARBA00022960"/>
    </source>
</evidence>
<feature type="region of interest" description="Disordered" evidence="8">
    <location>
        <begin position="1"/>
        <end position="37"/>
    </location>
</feature>
<feature type="transmembrane region" description="Helical" evidence="9">
    <location>
        <begin position="272"/>
        <end position="294"/>
    </location>
</feature>
<evidence type="ECO:0000256" key="6">
    <source>
        <dbReference type="ARBA" id="ARBA00022989"/>
    </source>
</evidence>
<dbReference type="STRING" id="235985.SAMN05414137_109122"/>
<dbReference type="GO" id="GO:0005886">
    <property type="term" value="C:plasma membrane"/>
    <property type="evidence" value="ECO:0007669"/>
    <property type="project" value="UniProtKB-SubCell"/>
</dbReference>
<feature type="transmembrane region" description="Helical" evidence="9">
    <location>
        <begin position="397"/>
        <end position="415"/>
    </location>
</feature>
<evidence type="ECO:0000256" key="7">
    <source>
        <dbReference type="ARBA" id="ARBA00023136"/>
    </source>
</evidence>
<dbReference type="GO" id="GO:0034204">
    <property type="term" value="P:lipid translocation"/>
    <property type="evidence" value="ECO:0007669"/>
    <property type="project" value="TreeGrafter"/>
</dbReference>
<dbReference type="eggNOG" id="COG0728">
    <property type="taxonomic scope" value="Bacteria"/>
</dbReference>
<feature type="transmembrane region" description="Helical" evidence="9">
    <location>
        <begin position="225"/>
        <end position="251"/>
    </location>
</feature>
<feature type="transmembrane region" description="Helical" evidence="9">
    <location>
        <begin position="361"/>
        <end position="385"/>
    </location>
</feature>
<dbReference type="AlphaFoldDB" id="A0A1H7QN53"/>
<organism evidence="10 11">
    <name type="scientific">Streptacidiphilus jiangxiensis</name>
    <dbReference type="NCBI Taxonomy" id="235985"/>
    <lineage>
        <taxon>Bacteria</taxon>
        <taxon>Bacillati</taxon>
        <taxon>Actinomycetota</taxon>
        <taxon>Actinomycetes</taxon>
        <taxon>Kitasatosporales</taxon>
        <taxon>Streptomycetaceae</taxon>
        <taxon>Streptacidiphilus</taxon>
    </lineage>
</organism>
<feature type="transmembrane region" description="Helical" evidence="9">
    <location>
        <begin position="155"/>
        <end position="178"/>
    </location>
</feature>
<evidence type="ECO:0000313" key="10">
    <source>
        <dbReference type="EMBL" id="SEL49363.1"/>
    </source>
</evidence>
<evidence type="ECO:0000256" key="3">
    <source>
        <dbReference type="ARBA" id="ARBA00022692"/>
    </source>
</evidence>
<keyword evidence="4" id="KW-0133">Cell shape</keyword>
<feature type="compositionally biased region" description="Basic residues" evidence="8">
    <location>
        <begin position="23"/>
        <end position="32"/>
    </location>
</feature>
<feature type="transmembrane region" description="Helical" evidence="9">
    <location>
        <begin position="314"/>
        <end position="340"/>
    </location>
</feature>
<dbReference type="CDD" id="cd13123">
    <property type="entry name" value="MATE_MurJ_like"/>
    <property type="match status" value="1"/>
</dbReference>
<comment type="subcellular location">
    <subcellularLocation>
        <location evidence="1">Cell membrane</location>
        <topology evidence="1">Multi-pass membrane protein</topology>
    </subcellularLocation>
</comment>
<sequence>MVEPRGAASSPEMSAQSIPSPRGRGRHAKRRGSSAGGTLARSSALLAVATVASRAGGLGRMVLQNIALGTLGVGAAYNTANTVPTSLYTLMIGGALNSVLVPQLVRARSEHPDGGRAHEQRLVTMMLVVLVVGTVTAVAFAPQIASLYMASDRDLALTIAFTRLLLPQILFYGVYFLLGQLLNARGRFAAMGWAPMLNNVVLIVLFAVFYLVVPRGDGYHLGSGQVTALGLVTTAGIAVQALCLLPALARAGFSFRLRFDWRGTGLGKSVSAARWTLLFVLVNQIALAVVTRFANARDAMDAHAGSTPYFFAQSLWILPQSVVTVSLVTAMLPGLTRAVAEHRIDAARADLSQALRNTGALIVPAAFFFLALGPQLATLLFSYGLGGPLSAPPFGEMLQAFALGLIPFSAQYVLLRGFYAFEDTRTPFWMAAWISLLDIVLASACHLWLPARYAVVGMAAAYAVSYLAGLLITAQRLRRRFDGRLDGRRVLRTYGRLVAAASLAGAAGWAVAQCLPTATGGSPLRLATSALSSLTAGGLVMLVAFLLASHLFGIAEVQALLRRLPLHRFSPRR</sequence>
<evidence type="ECO:0000256" key="5">
    <source>
        <dbReference type="ARBA" id="ARBA00022984"/>
    </source>
</evidence>
<feature type="transmembrane region" description="Helical" evidence="9">
    <location>
        <begin position="494"/>
        <end position="512"/>
    </location>
</feature>
<feature type="transmembrane region" description="Helical" evidence="9">
    <location>
        <begin position="190"/>
        <end position="213"/>
    </location>
</feature>
<feature type="transmembrane region" description="Helical" evidence="9">
    <location>
        <begin position="455"/>
        <end position="474"/>
    </location>
</feature>
<dbReference type="PRINTS" id="PR01806">
    <property type="entry name" value="VIRFACTRMVIN"/>
</dbReference>
<feature type="transmembrane region" description="Helical" evidence="9">
    <location>
        <begin position="532"/>
        <end position="555"/>
    </location>
</feature>
<dbReference type="RefSeq" id="WP_082014930.1">
    <property type="nucleotide sequence ID" value="NZ_BBPN01000009.1"/>
</dbReference>
<dbReference type="GO" id="GO:0015648">
    <property type="term" value="F:lipid-linked peptidoglycan transporter activity"/>
    <property type="evidence" value="ECO:0007669"/>
    <property type="project" value="TreeGrafter"/>
</dbReference>
<dbReference type="EMBL" id="FOAZ01000009">
    <property type="protein sequence ID" value="SEL49363.1"/>
    <property type="molecule type" value="Genomic_DNA"/>
</dbReference>
<dbReference type="Pfam" id="PF03023">
    <property type="entry name" value="MurJ"/>
    <property type="match status" value="1"/>
</dbReference>
<evidence type="ECO:0000256" key="9">
    <source>
        <dbReference type="SAM" id="Phobius"/>
    </source>
</evidence>
<feature type="transmembrane region" description="Helical" evidence="9">
    <location>
        <begin position="126"/>
        <end position="149"/>
    </location>
</feature>
<reference evidence="11" key="1">
    <citation type="submission" date="2016-10" db="EMBL/GenBank/DDBJ databases">
        <authorList>
            <person name="Varghese N."/>
        </authorList>
    </citation>
    <scope>NUCLEOTIDE SEQUENCE [LARGE SCALE GENOMIC DNA]</scope>
    <source>
        <strain evidence="11">DSM 45096 / BCRC 16803 / CGMCC 4.1857 / CIP 109030 / JCM 12277 / KCTC 19219 / NBRC 100920 / 33214</strain>
    </source>
</reference>
<dbReference type="PANTHER" id="PTHR47019">
    <property type="entry name" value="LIPID II FLIPPASE MURJ"/>
    <property type="match status" value="1"/>
</dbReference>
<feature type="transmembrane region" description="Helical" evidence="9">
    <location>
        <begin position="427"/>
        <end position="449"/>
    </location>
</feature>
<keyword evidence="7 9" id="KW-0472">Membrane</keyword>
<dbReference type="NCBIfam" id="TIGR01695">
    <property type="entry name" value="murJ_mviN"/>
    <property type="match status" value="1"/>
</dbReference>
<evidence type="ECO:0000256" key="2">
    <source>
        <dbReference type="ARBA" id="ARBA00022475"/>
    </source>
</evidence>
<name>A0A1H7QN53_STRJI</name>